<dbReference type="InterPro" id="IPR037972">
    <property type="entry name" value="RepB_N"/>
</dbReference>
<comment type="caution">
    <text evidence="4">The sequence shown here is derived from an EMBL/GenBank/DDBJ whole genome shotgun (WGS) entry which is preliminary data.</text>
</comment>
<dbReference type="SUPFAM" id="SSF109709">
    <property type="entry name" value="KorB DNA-binding domain-like"/>
    <property type="match status" value="1"/>
</dbReference>
<dbReference type="SMART" id="SM00470">
    <property type="entry name" value="ParB"/>
    <property type="match status" value="1"/>
</dbReference>
<dbReference type="NCBIfam" id="TIGR03454">
    <property type="entry name" value="partition_RepB"/>
    <property type="match status" value="1"/>
</dbReference>
<dbReference type="InterPro" id="IPR011111">
    <property type="entry name" value="Plasmid_RepB"/>
</dbReference>
<protein>
    <submittedName>
        <fullName evidence="4">Rep B partitioning protein/ParB-like protein</fullName>
    </submittedName>
</protein>
<evidence type="ECO:0000313" key="4">
    <source>
        <dbReference type="EMBL" id="EBA07820.1"/>
    </source>
</evidence>
<dbReference type="eggNOG" id="COG1475">
    <property type="taxonomic scope" value="Bacteria"/>
</dbReference>
<dbReference type="GO" id="GO:0005694">
    <property type="term" value="C:chromosome"/>
    <property type="evidence" value="ECO:0007669"/>
    <property type="project" value="TreeGrafter"/>
</dbReference>
<proteinExistence type="inferred from homology"/>
<accession>A3K4C1</accession>
<dbReference type="OrthoDB" id="7908920at2"/>
<dbReference type="GO" id="GO:0003677">
    <property type="term" value="F:DNA binding"/>
    <property type="evidence" value="ECO:0007669"/>
    <property type="project" value="InterPro"/>
</dbReference>
<dbReference type="SUPFAM" id="SSF110849">
    <property type="entry name" value="ParB/Sulfiredoxin"/>
    <property type="match status" value="1"/>
</dbReference>
<evidence type="ECO:0000313" key="5">
    <source>
        <dbReference type="Proteomes" id="UP000005713"/>
    </source>
</evidence>
<dbReference type="AlphaFoldDB" id="A3K4C1"/>
<gene>
    <name evidence="4" type="ORF">SSE37_01165</name>
</gene>
<dbReference type="Pfam" id="PF02195">
    <property type="entry name" value="ParB_N"/>
    <property type="match status" value="1"/>
</dbReference>
<dbReference type="RefSeq" id="WP_005859464.1">
    <property type="nucleotide sequence ID" value="NZ_AAYA01000007.1"/>
</dbReference>
<dbReference type="Gene3D" id="3.90.1530.30">
    <property type="match status" value="1"/>
</dbReference>
<feature type="domain" description="ParB-like N-terminal" evidence="3">
    <location>
        <begin position="47"/>
        <end position="138"/>
    </location>
</feature>
<dbReference type="Gene3D" id="1.10.10.2830">
    <property type="match status" value="1"/>
</dbReference>
<evidence type="ECO:0000256" key="2">
    <source>
        <dbReference type="SAM" id="MobiDB-lite"/>
    </source>
</evidence>
<comment type="similarity">
    <text evidence="1">Belongs to the ParB family.</text>
</comment>
<dbReference type="InterPro" id="IPR017819">
    <property type="entry name" value="Plasmid_partition_RepB"/>
</dbReference>
<dbReference type="InterPro" id="IPR004437">
    <property type="entry name" value="ParB/RepB/Spo0J"/>
</dbReference>
<keyword evidence="5" id="KW-1185">Reference proteome</keyword>
<sequence length="325" mass="35905">MSDKKKSRLSMLDGLAQAGASAPPAPMMSSNRALRSARDAVDGINVWELDPDSIANRRVQDRMELGDVSDLRQNIETNGQTVPILVRRDPKDPEKYLLVYGARRLAAIRESDKVTKVRALVASMSDEAAMRAQMAENADRRDLTFIEKAFYAYQLIEVGFGTQSEVAEMLNVTKSWISMSQNIMRLLGPELVQIIGPAPGVGRPRWDALAQALDGRFNSRAPVIEAAEDAASRIASDEAAGKTLAKEPSVLIFEALERLARGPKRKPIVPVKTTLKINGEKAGSLARTAKGVAIDLDDPRFANWMQNHAEPILEELYARWREDIE</sequence>
<dbReference type="PANTHER" id="PTHR33375">
    <property type="entry name" value="CHROMOSOME-PARTITIONING PROTEIN PARB-RELATED"/>
    <property type="match status" value="1"/>
</dbReference>
<evidence type="ECO:0000256" key="1">
    <source>
        <dbReference type="ARBA" id="ARBA00006295"/>
    </source>
</evidence>
<dbReference type="InterPro" id="IPR036086">
    <property type="entry name" value="ParB/Sulfiredoxin_sf"/>
</dbReference>
<name>A3K4C1_SAGS3</name>
<evidence type="ECO:0000259" key="3">
    <source>
        <dbReference type="SMART" id="SM00470"/>
    </source>
</evidence>
<dbReference type="Proteomes" id="UP000005713">
    <property type="component" value="Unassembled WGS sequence"/>
</dbReference>
<dbReference type="EMBL" id="AAYA01000007">
    <property type="protein sequence ID" value="EBA07820.1"/>
    <property type="molecule type" value="Genomic_DNA"/>
</dbReference>
<reference evidence="4 5" key="1">
    <citation type="submission" date="2006-06" db="EMBL/GenBank/DDBJ databases">
        <authorList>
            <person name="Moran M.A."/>
            <person name="Ferriera S."/>
            <person name="Johnson J."/>
            <person name="Kravitz S."/>
            <person name="Beeson K."/>
            <person name="Sutton G."/>
            <person name="Rogers Y.-H."/>
            <person name="Friedman R."/>
            <person name="Frazier M."/>
            <person name="Venter J.C."/>
        </authorList>
    </citation>
    <scope>NUCLEOTIDE SEQUENCE [LARGE SCALE GENOMIC DNA]</scope>
    <source>
        <strain evidence="4 5">E-37</strain>
    </source>
</reference>
<dbReference type="InterPro" id="IPR050336">
    <property type="entry name" value="Chromosome_partition/occlusion"/>
</dbReference>
<organism evidence="4 5">
    <name type="scientific">Sagittula stellata (strain ATCC 700073 / DSM 11524 / E-37)</name>
    <dbReference type="NCBI Taxonomy" id="388399"/>
    <lineage>
        <taxon>Bacteria</taxon>
        <taxon>Pseudomonadati</taxon>
        <taxon>Pseudomonadota</taxon>
        <taxon>Alphaproteobacteria</taxon>
        <taxon>Rhodobacterales</taxon>
        <taxon>Roseobacteraceae</taxon>
        <taxon>Sagittula</taxon>
    </lineage>
</organism>
<feature type="region of interest" description="Disordered" evidence="2">
    <location>
        <begin position="1"/>
        <end position="31"/>
    </location>
</feature>
<dbReference type="CDD" id="cd16405">
    <property type="entry name" value="RepB_like_N"/>
    <property type="match status" value="1"/>
</dbReference>
<dbReference type="InterPro" id="IPR003115">
    <property type="entry name" value="ParB_N"/>
</dbReference>
<dbReference type="GO" id="GO:0007059">
    <property type="term" value="P:chromosome segregation"/>
    <property type="evidence" value="ECO:0007669"/>
    <property type="project" value="TreeGrafter"/>
</dbReference>
<dbReference type="PANTHER" id="PTHR33375:SF1">
    <property type="entry name" value="CHROMOSOME-PARTITIONING PROTEIN PARB-RELATED"/>
    <property type="match status" value="1"/>
</dbReference>
<dbReference type="Pfam" id="PF07506">
    <property type="entry name" value="RepB"/>
    <property type="match status" value="1"/>
</dbReference>
<dbReference type="NCBIfam" id="TIGR00180">
    <property type="entry name" value="parB_part"/>
    <property type="match status" value="1"/>
</dbReference>